<evidence type="ECO:0000313" key="8">
    <source>
        <dbReference type="EMBL" id="CAG6552287.1"/>
    </source>
</evidence>
<dbReference type="Gene3D" id="6.10.140.2220">
    <property type="match status" value="1"/>
</dbReference>
<dbReference type="EMBL" id="HBUE01353542">
    <property type="protein sequence ID" value="CAG6604596.1"/>
    <property type="molecule type" value="Transcribed_RNA"/>
</dbReference>
<dbReference type="EMBL" id="HBUE01246418">
    <property type="protein sequence ID" value="CAG6552287.1"/>
    <property type="molecule type" value="Transcribed_RNA"/>
</dbReference>
<evidence type="ECO:0000256" key="2">
    <source>
        <dbReference type="ARBA" id="ARBA00022771"/>
    </source>
</evidence>
<dbReference type="GO" id="GO:0008270">
    <property type="term" value="F:zinc ion binding"/>
    <property type="evidence" value="ECO:0007669"/>
    <property type="project" value="UniProtKB-KW"/>
</dbReference>
<keyword evidence="5" id="KW-0802">TPR repeat</keyword>
<dbReference type="InterPro" id="IPR002893">
    <property type="entry name" value="Znf_MYND"/>
</dbReference>
<evidence type="ECO:0000256" key="3">
    <source>
        <dbReference type="ARBA" id="ARBA00022833"/>
    </source>
</evidence>
<dbReference type="PANTHER" id="PTHR47111:SF1">
    <property type="entry name" value="SET AND MYND DOMAIN-CONTAINING PROTEIN 4"/>
    <property type="match status" value="1"/>
</dbReference>
<feature type="domain" description="SET" evidence="6">
    <location>
        <begin position="171"/>
        <end position="440"/>
    </location>
</feature>
<dbReference type="Gene3D" id="1.25.40.10">
    <property type="entry name" value="Tetratricopeptide repeat domain"/>
    <property type="match status" value="1"/>
</dbReference>
<dbReference type="PROSITE" id="PS50005">
    <property type="entry name" value="TPR"/>
    <property type="match status" value="1"/>
</dbReference>
<keyword evidence="3" id="KW-0862">Zinc</keyword>
<dbReference type="PROSITE" id="PS50280">
    <property type="entry name" value="SET"/>
    <property type="match status" value="1"/>
</dbReference>
<dbReference type="InterPro" id="IPR046341">
    <property type="entry name" value="SET_dom_sf"/>
</dbReference>
<dbReference type="GO" id="GO:0008170">
    <property type="term" value="F:N-methyltransferase activity"/>
    <property type="evidence" value="ECO:0007669"/>
    <property type="project" value="UniProtKB-ARBA"/>
</dbReference>
<evidence type="ECO:0000256" key="1">
    <source>
        <dbReference type="ARBA" id="ARBA00022723"/>
    </source>
</evidence>
<dbReference type="AlphaFoldDB" id="A0A8D8IHF2"/>
<dbReference type="Gene3D" id="2.170.270.10">
    <property type="entry name" value="SET domain"/>
    <property type="match status" value="1"/>
</dbReference>
<dbReference type="GO" id="GO:0008276">
    <property type="term" value="F:protein methyltransferase activity"/>
    <property type="evidence" value="ECO:0007669"/>
    <property type="project" value="UniProtKB-ARBA"/>
</dbReference>
<feature type="domain" description="MYND-type" evidence="7">
    <location>
        <begin position="216"/>
        <end position="256"/>
    </location>
</feature>
<dbReference type="PROSITE" id="PS01360">
    <property type="entry name" value="ZF_MYND_1"/>
    <property type="match status" value="1"/>
</dbReference>
<keyword evidence="1" id="KW-0479">Metal-binding</keyword>
<dbReference type="InterPro" id="IPR011990">
    <property type="entry name" value="TPR-like_helical_dom_sf"/>
</dbReference>
<evidence type="ECO:0000256" key="5">
    <source>
        <dbReference type="PROSITE-ProRule" id="PRU00339"/>
    </source>
</evidence>
<accession>A0A8D8IHF2</accession>
<protein>
    <submittedName>
        <fullName evidence="8">SET and MYND domain-containing protein 4</fullName>
    </submittedName>
</protein>
<dbReference type="PANTHER" id="PTHR47111">
    <property type="entry name" value="BCDNA.LD29892"/>
    <property type="match status" value="1"/>
</dbReference>
<evidence type="ECO:0000259" key="6">
    <source>
        <dbReference type="PROSITE" id="PS50280"/>
    </source>
</evidence>
<feature type="repeat" description="TPR" evidence="5">
    <location>
        <begin position="54"/>
        <end position="87"/>
    </location>
</feature>
<dbReference type="InterPro" id="IPR019734">
    <property type="entry name" value="TPR_rpt"/>
</dbReference>
<organism evidence="8">
    <name type="scientific">Culex pipiens</name>
    <name type="common">House mosquito</name>
    <dbReference type="NCBI Taxonomy" id="7175"/>
    <lineage>
        <taxon>Eukaryota</taxon>
        <taxon>Metazoa</taxon>
        <taxon>Ecdysozoa</taxon>
        <taxon>Arthropoda</taxon>
        <taxon>Hexapoda</taxon>
        <taxon>Insecta</taxon>
        <taxon>Pterygota</taxon>
        <taxon>Neoptera</taxon>
        <taxon>Endopterygota</taxon>
        <taxon>Diptera</taxon>
        <taxon>Nematocera</taxon>
        <taxon>Culicoidea</taxon>
        <taxon>Culicidae</taxon>
        <taxon>Culicinae</taxon>
        <taxon>Culicini</taxon>
        <taxon>Culex</taxon>
        <taxon>Culex</taxon>
    </lineage>
</organism>
<evidence type="ECO:0000259" key="7">
    <source>
        <dbReference type="PROSITE" id="PS50865"/>
    </source>
</evidence>
<dbReference type="Gene3D" id="1.10.220.160">
    <property type="match status" value="1"/>
</dbReference>
<reference evidence="8" key="1">
    <citation type="submission" date="2021-05" db="EMBL/GenBank/DDBJ databases">
        <authorList>
            <person name="Alioto T."/>
            <person name="Alioto T."/>
            <person name="Gomez Garrido J."/>
        </authorList>
    </citation>
    <scope>NUCLEOTIDE SEQUENCE</scope>
</reference>
<dbReference type="SUPFAM" id="SSF82199">
    <property type="entry name" value="SET domain"/>
    <property type="match status" value="1"/>
</dbReference>
<keyword evidence="2 4" id="KW-0863">Zinc-finger</keyword>
<dbReference type="SUPFAM" id="SSF144232">
    <property type="entry name" value="HIT/MYND zinc finger-like"/>
    <property type="match status" value="1"/>
</dbReference>
<sequence length="559" mass="64223">MEQSFQKTLRHLKRIRDRFPDFLEKGGPLVTLMIVEEKGRLQRIPEVGKSNERAVEYRNAGNGLYAEGKYERALECYNKSLAFAEPDTDQLGMAYANRSAVQLKQGEYEFALYSIELAKKHNYPEELMPKLLERESECKQQIVRGNSKGTVPCPRMGINVDTNPKIPFLARGIAMSHDAKFGRGLVAEREFKPGDIICDEKCELCDVDYNLIYRNCNQCGGDFANILIPCPKCPFFMYCSEECLELSWKLYHRFECAVATKLYVVSQISKMVHARMFFYGLTQFEDNLQAMMDYCVPEVTTVANPLAQDFNNLNRLNVFKAYHNTKPYLDPELEIVNMFGACVYYVLLLTNPALSSLVNTEPFKWFFFTSLLKYHRMSISLVSVSITGDEDHVVGFLSPVNSICNHSCDPNAVGILHSGRYKIALIRPVRKGEPIFCYYSPPWWDPERSPVPTLHFPCECVVCDRGPAGKAWRLLKKRPFPAAAVKNVRMMQDMVCGETTSNANKLNMLQQFIRRFSELHPNKIVGQWLDWYSYYLTISVYAENLVLLRAKVQEMRAEH</sequence>
<dbReference type="InterPro" id="IPR001214">
    <property type="entry name" value="SET_dom"/>
</dbReference>
<dbReference type="GO" id="GO:0008757">
    <property type="term" value="F:S-adenosylmethionine-dependent methyltransferase activity"/>
    <property type="evidence" value="ECO:0007669"/>
    <property type="project" value="UniProtKB-ARBA"/>
</dbReference>
<name>A0A8D8IHF2_CULPI</name>
<dbReference type="Pfam" id="PF00856">
    <property type="entry name" value="SET"/>
    <property type="match status" value="1"/>
</dbReference>
<dbReference type="Pfam" id="PF01753">
    <property type="entry name" value="zf-MYND"/>
    <property type="match status" value="1"/>
</dbReference>
<proteinExistence type="predicted"/>
<dbReference type="SUPFAM" id="SSF48452">
    <property type="entry name" value="TPR-like"/>
    <property type="match status" value="1"/>
</dbReference>
<dbReference type="PROSITE" id="PS50865">
    <property type="entry name" value="ZF_MYND_2"/>
    <property type="match status" value="1"/>
</dbReference>
<evidence type="ECO:0000256" key="4">
    <source>
        <dbReference type="PROSITE-ProRule" id="PRU00134"/>
    </source>
</evidence>
<dbReference type="SMART" id="SM00028">
    <property type="entry name" value="TPR"/>
    <property type="match status" value="2"/>
</dbReference>